<evidence type="ECO:0000313" key="2">
    <source>
        <dbReference type="EMBL" id="XBT84024.1"/>
    </source>
</evidence>
<protein>
    <submittedName>
        <fullName evidence="2">Uncharacterized protein</fullName>
    </submittedName>
</protein>
<dbReference type="EMBL" id="CP157974">
    <property type="protein sequence ID" value="XBT84024.1"/>
    <property type="molecule type" value="Genomic_DNA"/>
</dbReference>
<proteinExistence type="predicted"/>
<keyword evidence="1" id="KW-0732">Signal</keyword>
<dbReference type="AlphaFoldDB" id="A0AAU7R610"/>
<dbReference type="PROSITE" id="PS51318">
    <property type="entry name" value="TAT"/>
    <property type="match status" value="1"/>
</dbReference>
<reference evidence="2" key="1">
    <citation type="submission" date="2024-06" db="EMBL/GenBank/DDBJ databases">
        <title>Micromonospora sp. strain HUAS YX12 genome sequences.</title>
        <authorList>
            <person name="Mo P."/>
        </authorList>
    </citation>
    <scope>NUCLEOTIDE SEQUENCE</scope>
    <source>
        <strain evidence="2">HUAS YX12</strain>
    </source>
</reference>
<name>A0AAU7R610_9ACTN</name>
<dbReference type="RefSeq" id="WP_349880257.1">
    <property type="nucleotide sequence ID" value="NZ_CP157974.1"/>
</dbReference>
<organism evidence="2">
    <name type="scientific">Micromonospora sp. HUAS YX12</name>
    <dbReference type="NCBI Taxonomy" id="3156396"/>
    <lineage>
        <taxon>Bacteria</taxon>
        <taxon>Bacillati</taxon>
        <taxon>Actinomycetota</taxon>
        <taxon>Actinomycetes</taxon>
        <taxon>Micromonosporales</taxon>
        <taxon>Micromonosporaceae</taxon>
        <taxon>Micromonospora</taxon>
    </lineage>
</organism>
<gene>
    <name evidence="2" type="ORF">ABIH81_11440</name>
</gene>
<evidence type="ECO:0000256" key="1">
    <source>
        <dbReference type="SAM" id="SignalP"/>
    </source>
</evidence>
<accession>A0AAU7R610</accession>
<feature type="chain" id="PRO_5043493236" evidence="1">
    <location>
        <begin position="24"/>
        <end position="308"/>
    </location>
</feature>
<feature type="signal peptide" evidence="1">
    <location>
        <begin position="1"/>
        <end position="23"/>
    </location>
</feature>
<sequence>MTTRTTRVAAALLAGAAALFAPAAPAAAAGGTAARLTVDTGTLVLTPTDKGYVGTLTTTISNRGRADATAGLRITEPAGGSFIGLDNGSPWFTVGMEQNRRVVESYGGRVAAGGSVTLRLDFQVWTTARAYPMTALGGSVAVVPDGGTRVSDRDSFRTVFRSTSGSVRNPRVYRQATETDLTIRGGDVTLTRRADGALLGRMPVTVRYGNDAPSFRLDVRASLPAGVEVWATDPQDLPSFPDWFDVPGGRFMPGEERTFDVVLRAPAGTPAGELGSGSFTVQAVYANEPVADVDPADDTTTFDIRATD</sequence>
<dbReference type="InterPro" id="IPR006311">
    <property type="entry name" value="TAT_signal"/>
</dbReference>